<comment type="caution">
    <text evidence="3">The sequence shown here is derived from an EMBL/GenBank/DDBJ whole genome shotgun (WGS) entry which is preliminary data.</text>
</comment>
<organism evidence="3 4">
    <name type="scientific">Thermoproteota archaeon</name>
    <dbReference type="NCBI Taxonomy" id="2056631"/>
    <lineage>
        <taxon>Archaea</taxon>
        <taxon>Thermoproteota</taxon>
    </lineage>
</organism>
<proteinExistence type="predicted"/>
<dbReference type="PANTHER" id="PTHR42897">
    <property type="entry name" value="PYRUVATE SYNTHASE SUBUNIT PORB"/>
    <property type="match status" value="1"/>
</dbReference>
<dbReference type="EMBL" id="QMQZ01000088">
    <property type="protein sequence ID" value="RLE50984.1"/>
    <property type="molecule type" value="Genomic_DNA"/>
</dbReference>
<protein>
    <submittedName>
        <fullName evidence="3">Pyruvate ferredoxin oxidoreductase</fullName>
    </submittedName>
</protein>
<gene>
    <name evidence="3" type="ORF">DRJ20_02790</name>
</gene>
<evidence type="ECO:0000259" key="2">
    <source>
        <dbReference type="Pfam" id="PF02775"/>
    </source>
</evidence>
<dbReference type="InterPro" id="IPR011766">
    <property type="entry name" value="TPP_enzyme_TPP-bd"/>
</dbReference>
<dbReference type="PANTHER" id="PTHR42897:SF2">
    <property type="entry name" value="PYRUVATE SYNTHASE SUBUNIT PORB"/>
    <property type="match status" value="1"/>
</dbReference>
<feature type="domain" description="Thiamine pyrophosphate enzyme TPP-binding" evidence="2">
    <location>
        <begin position="50"/>
        <end position="217"/>
    </location>
</feature>
<reference evidence="3 4" key="1">
    <citation type="submission" date="2018-06" db="EMBL/GenBank/DDBJ databases">
        <title>Extensive metabolic versatility and redundancy in microbially diverse, dynamic hydrothermal sediments.</title>
        <authorList>
            <person name="Dombrowski N."/>
            <person name="Teske A."/>
            <person name="Baker B.J."/>
        </authorList>
    </citation>
    <scope>NUCLEOTIDE SEQUENCE [LARGE SCALE GENOMIC DNA]</scope>
    <source>
        <strain evidence="3">B29_G17</strain>
    </source>
</reference>
<dbReference type="GO" id="GO:0016491">
    <property type="term" value="F:oxidoreductase activity"/>
    <property type="evidence" value="ECO:0007669"/>
    <property type="project" value="UniProtKB-KW"/>
</dbReference>
<dbReference type="InterPro" id="IPR029061">
    <property type="entry name" value="THDP-binding"/>
</dbReference>
<dbReference type="GO" id="GO:0006082">
    <property type="term" value="P:organic acid metabolic process"/>
    <property type="evidence" value="ECO:0007669"/>
    <property type="project" value="UniProtKB-ARBA"/>
</dbReference>
<dbReference type="AlphaFoldDB" id="A0A497EUB6"/>
<name>A0A497EUB6_9CREN</name>
<dbReference type="Proteomes" id="UP000268446">
    <property type="component" value="Unassembled WGS sequence"/>
</dbReference>
<dbReference type="Gene3D" id="3.40.50.970">
    <property type="match status" value="2"/>
</dbReference>
<keyword evidence="3" id="KW-0670">Pyruvate</keyword>
<evidence type="ECO:0000313" key="3">
    <source>
        <dbReference type="EMBL" id="RLE50984.1"/>
    </source>
</evidence>
<dbReference type="Pfam" id="PF02775">
    <property type="entry name" value="TPP_enzyme_C"/>
    <property type="match status" value="1"/>
</dbReference>
<dbReference type="CDD" id="cd03376">
    <property type="entry name" value="TPP_PFOR_porB_like"/>
    <property type="match status" value="1"/>
</dbReference>
<dbReference type="GO" id="GO:0044272">
    <property type="term" value="P:sulfur compound biosynthetic process"/>
    <property type="evidence" value="ECO:0007669"/>
    <property type="project" value="UniProtKB-ARBA"/>
</dbReference>
<accession>A0A497EUB6</accession>
<evidence type="ECO:0000256" key="1">
    <source>
        <dbReference type="ARBA" id="ARBA00023002"/>
    </source>
</evidence>
<keyword evidence="1" id="KW-0560">Oxidoreductase</keyword>
<evidence type="ECO:0000313" key="4">
    <source>
        <dbReference type="Proteomes" id="UP000268446"/>
    </source>
</evidence>
<sequence length="318" mass="35316">MSFKLNLKELAKKPKLLLPGHRLCAGCGASIIVRQALMALRGPTILANATGCLEVATTIYPYTSWKLPWIHVAFENVAAVASGIESGIKALKRKGRCKYDHIDVICFAGDGGTYDIGIQALSGAFERGHDFLYILYDNEAYMNTGIQRSGGTPLGAATTTSPAGTAIPGKQQHKKPIADIAVAHRIPYVATVTPAHWADLVRKVRKGIEVNGPAFIHAFSPCPRGWRLATNQSIKIAKLAVDTCYFPLWECENGRWRLTDRSLAIAKKPELKKPIEEFLKPQGRFKHLFKPENQHLIKELQEYVDMVWEDLLKRCENV</sequence>
<dbReference type="GO" id="GO:0030976">
    <property type="term" value="F:thiamine pyrophosphate binding"/>
    <property type="evidence" value="ECO:0007669"/>
    <property type="project" value="InterPro"/>
</dbReference>
<dbReference type="SUPFAM" id="SSF52518">
    <property type="entry name" value="Thiamin diphosphate-binding fold (THDP-binding)"/>
    <property type="match status" value="1"/>
</dbReference>
<dbReference type="InterPro" id="IPR051479">
    <property type="entry name" value="PorB-like"/>
</dbReference>